<name>A0A2A6B953_PRIPA</name>
<dbReference type="Proteomes" id="UP000005239">
    <property type="component" value="Unassembled WGS sequence"/>
</dbReference>
<gene>
    <name evidence="1" type="primary">WBGene00108846</name>
</gene>
<accession>A0A8R1YLJ2</accession>
<proteinExistence type="predicted"/>
<dbReference type="EnsemblMetazoa" id="PPA19292.1">
    <property type="protein sequence ID" value="PPA19292.1"/>
    <property type="gene ID" value="WBGene00108846"/>
</dbReference>
<reference evidence="1" key="2">
    <citation type="submission" date="2022-06" db="UniProtKB">
        <authorList>
            <consortium name="EnsemblMetazoa"/>
        </authorList>
    </citation>
    <scope>IDENTIFICATION</scope>
    <source>
        <strain evidence="1">PS312</strain>
    </source>
</reference>
<dbReference type="Gene3D" id="2.30.42.10">
    <property type="match status" value="1"/>
</dbReference>
<accession>A0A2A6B953</accession>
<dbReference type="AlphaFoldDB" id="A0A2A6B953"/>
<organism evidence="1 2">
    <name type="scientific">Pristionchus pacificus</name>
    <name type="common">Parasitic nematode worm</name>
    <dbReference type="NCBI Taxonomy" id="54126"/>
    <lineage>
        <taxon>Eukaryota</taxon>
        <taxon>Metazoa</taxon>
        <taxon>Ecdysozoa</taxon>
        <taxon>Nematoda</taxon>
        <taxon>Chromadorea</taxon>
        <taxon>Rhabditida</taxon>
        <taxon>Rhabditina</taxon>
        <taxon>Diplogasteromorpha</taxon>
        <taxon>Diplogasteroidea</taxon>
        <taxon>Neodiplogasteridae</taxon>
        <taxon>Pristionchus</taxon>
    </lineage>
</organism>
<keyword evidence="2" id="KW-1185">Reference proteome</keyword>
<evidence type="ECO:0000313" key="2">
    <source>
        <dbReference type="Proteomes" id="UP000005239"/>
    </source>
</evidence>
<evidence type="ECO:0000313" key="1">
    <source>
        <dbReference type="EnsemblMetazoa" id="PPA19292.1"/>
    </source>
</evidence>
<dbReference type="SUPFAM" id="SSF50156">
    <property type="entry name" value="PDZ domain-like"/>
    <property type="match status" value="1"/>
</dbReference>
<protein>
    <submittedName>
        <fullName evidence="1">Uncharacterized protein</fullName>
    </submittedName>
</protein>
<reference evidence="2" key="1">
    <citation type="journal article" date="2008" name="Nat. Genet.">
        <title>The Pristionchus pacificus genome provides a unique perspective on nematode lifestyle and parasitism.</title>
        <authorList>
            <person name="Dieterich C."/>
            <person name="Clifton S.W."/>
            <person name="Schuster L.N."/>
            <person name="Chinwalla A."/>
            <person name="Delehaunty K."/>
            <person name="Dinkelacker I."/>
            <person name="Fulton L."/>
            <person name="Fulton R."/>
            <person name="Godfrey J."/>
            <person name="Minx P."/>
            <person name="Mitreva M."/>
            <person name="Roeseler W."/>
            <person name="Tian H."/>
            <person name="Witte H."/>
            <person name="Yang S.P."/>
            <person name="Wilson R.K."/>
            <person name="Sommer R.J."/>
        </authorList>
    </citation>
    <scope>NUCLEOTIDE SEQUENCE [LARGE SCALE GENOMIC DNA]</scope>
    <source>
        <strain evidence="2">PS312</strain>
    </source>
</reference>
<dbReference type="InterPro" id="IPR036034">
    <property type="entry name" value="PDZ_sf"/>
</dbReference>
<dbReference type="CDD" id="cd00136">
    <property type="entry name" value="PDZ_canonical"/>
    <property type="match status" value="1"/>
</dbReference>
<sequence>MTSPAHYANAGLDDSNLPYEILLNIDGVEDEEQANTAEFGNAENVRKRRTLWQWFRIILILLALIIVILYAALLAHHHFYHPKVTPSSAELFLSSPPACNDSIRVVNITGLTPYANELHFNYFTQVNATSPGIGRLWRGDAVISVNGTDVQGNHSDVVWRLLLVNFPSFVTLEVKSCTEALDQLEQCEAKYREKYQKHHYPYRYIDLLRRCELEDYDLNFPSLMVGDVWRGVMYFIHEHQGWFPTTHKKAL</sequence>